<name>A0A9J5Y8Q4_SOLCO</name>
<dbReference type="SUPFAM" id="SSF50978">
    <property type="entry name" value="WD40 repeat-like"/>
    <property type="match status" value="1"/>
</dbReference>
<dbReference type="GO" id="GO:0006406">
    <property type="term" value="P:mRNA export from nucleus"/>
    <property type="evidence" value="ECO:0007669"/>
    <property type="project" value="TreeGrafter"/>
</dbReference>
<comment type="similarity">
    <text evidence="1">Belongs to the WD repeat THOC6 family.</text>
</comment>
<keyword evidence="6" id="KW-1185">Reference proteome</keyword>
<dbReference type="AlphaFoldDB" id="A0A9J5Y8Q4"/>
<dbReference type="InterPro" id="IPR001680">
    <property type="entry name" value="WD40_rpt"/>
</dbReference>
<sequence>MATAMDCRNWDEDIYRDSIIFERESQCRTVFRTAFAPNPDHNSYPDLIVAAISDGSIAAYSISSCLGLNSAGNSLVPVAEPSWLVQGHDGPAYDVKFYGNHEDSLLLSCGDDGWIRGWKWKEMLGSKESAQGGVSKPVLDLVNPQKKGPWGALSPIPENNCMAVNTQTGSIFAASGDSCAYCWDVEKNEIKMVLKGHSDYLHCIVARNSHNQVITGSEDGTARIWDCRSGKCIQIIDPQKDQKLKELYPYVSCIALDASESWLACGSGRSLSVWNLPACECVSGITTSAATQDVSFDDNQYLFEFPTRKVAEHTWPKKKLNLQWWNPTVGCWPEEINRDWVWVRLLGLPLNFWLQKIFEEIGKLKVDKEESKALQLKEPDEAAIGSKKIVLANLKLACLEDESGRDGDVEVLAVGVEPLLSRFDLNGDIMSQIPCAPQSLFSISAHPSGVTAVAGYGGIVDIVSQFGSHLCTFQCRGVQKGLPMQLI</sequence>
<organism evidence="5 6">
    <name type="scientific">Solanum commersonii</name>
    <name type="common">Commerson's wild potato</name>
    <name type="synonym">Commerson's nightshade</name>
    <dbReference type="NCBI Taxonomy" id="4109"/>
    <lineage>
        <taxon>Eukaryota</taxon>
        <taxon>Viridiplantae</taxon>
        <taxon>Streptophyta</taxon>
        <taxon>Embryophyta</taxon>
        <taxon>Tracheophyta</taxon>
        <taxon>Spermatophyta</taxon>
        <taxon>Magnoliopsida</taxon>
        <taxon>eudicotyledons</taxon>
        <taxon>Gunneridae</taxon>
        <taxon>Pentapetalae</taxon>
        <taxon>asterids</taxon>
        <taxon>lamiids</taxon>
        <taxon>Solanales</taxon>
        <taxon>Solanaceae</taxon>
        <taxon>Solanoideae</taxon>
        <taxon>Solaneae</taxon>
        <taxon>Solanum</taxon>
    </lineage>
</organism>
<proteinExistence type="inferred from homology"/>
<protein>
    <recommendedName>
        <fullName evidence="7">Nucleotide binding protein</fullName>
    </recommendedName>
</protein>
<gene>
    <name evidence="5" type="ORF">H5410_037160</name>
</gene>
<dbReference type="InterPro" id="IPR019775">
    <property type="entry name" value="WD40_repeat_CS"/>
</dbReference>
<dbReference type="Gene3D" id="2.130.10.10">
    <property type="entry name" value="YVTN repeat-like/Quinoprotein amine dehydrogenase"/>
    <property type="match status" value="2"/>
</dbReference>
<dbReference type="InterPro" id="IPR015943">
    <property type="entry name" value="WD40/YVTN_repeat-like_dom_sf"/>
</dbReference>
<dbReference type="SMART" id="SM00320">
    <property type="entry name" value="WD40"/>
    <property type="match status" value="5"/>
</dbReference>
<dbReference type="Pfam" id="PF00400">
    <property type="entry name" value="WD40"/>
    <property type="match status" value="3"/>
</dbReference>
<dbReference type="Proteomes" id="UP000824120">
    <property type="component" value="Chromosome 7"/>
</dbReference>
<evidence type="ECO:0008006" key="7">
    <source>
        <dbReference type="Google" id="ProtNLM"/>
    </source>
</evidence>
<evidence type="ECO:0000256" key="2">
    <source>
        <dbReference type="ARBA" id="ARBA00022574"/>
    </source>
</evidence>
<evidence type="ECO:0000313" key="5">
    <source>
        <dbReference type="EMBL" id="KAG5595928.1"/>
    </source>
</evidence>
<dbReference type="PROSITE" id="PS50082">
    <property type="entry name" value="WD_REPEATS_2"/>
    <property type="match status" value="1"/>
</dbReference>
<reference evidence="5 6" key="1">
    <citation type="submission" date="2020-09" db="EMBL/GenBank/DDBJ databases">
        <title>De no assembly of potato wild relative species, Solanum commersonii.</title>
        <authorList>
            <person name="Cho K."/>
        </authorList>
    </citation>
    <scope>NUCLEOTIDE SEQUENCE [LARGE SCALE GENOMIC DNA]</scope>
    <source>
        <strain evidence="5">LZ3.2</strain>
        <tissue evidence="5">Leaf</tissue>
    </source>
</reference>
<dbReference type="InterPro" id="IPR042626">
    <property type="entry name" value="THOC6"/>
</dbReference>
<accession>A0A9J5Y8Q4</accession>
<dbReference type="GO" id="GO:0000346">
    <property type="term" value="C:transcription export complex"/>
    <property type="evidence" value="ECO:0007669"/>
    <property type="project" value="TreeGrafter"/>
</dbReference>
<dbReference type="GO" id="GO:0000347">
    <property type="term" value="C:THO complex"/>
    <property type="evidence" value="ECO:0007669"/>
    <property type="project" value="TreeGrafter"/>
</dbReference>
<keyword evidence="3" id="KW-0677">Repeat</keyword>
<evidence type="ECO:0000256" key="4">
    <source>
        <dbReference type="PROSITE-ProRule" id="PRU00221"/>
    </source>
</evidence>
<dbReference type="PANTHER" id="PTHR44411">
    <property type="entry name" value="THO COMPLEX SUBUNIT 6 HOMOLOG"/>
    <property type="match status" value="1"/>
</dbReference>
<evidence type="ECO:0000313" key="6">
    <source>
        <dbReference type="Proteomes" id="UP000824120"/>
    </source>
</evidence>
<dbReference type="PROSITE" id="PS50294">
    <property type="entry name" value="WD_REPEATS_REGION"/>
    <property type="match status" value="1"/>
</dbReference>
<evidence type="ECO:0000256" key="3">
    <source>
        <dbReference type="ARBA" id="ARBA00022737"/>
    </source>
</evidence>
<evidence type="ECO:0000256" key="1">
    <source>
        <dbReference type="ARBA" id="ARBA00009728"/>
    </source>
</evidence>
<comment type="caution">
    <text evidence="5">The sequence shown here is derived from an EMBL/GenBank/DDBJ whole genome shotgun (WGS) entry which is preliminary data.</text>
</comment>
<dbReference type="InterPro" id="IPR036322">
    <property type="entry name" value="WD40_repeat_dom_sf"/>
</dbReference>
<feature type="repeat" description="WD" evidence="4">
    <location>
        <begin position="194"/>
        <end position="235"/>
    </location>
</feature>
<dbReference type="OrthoDB" id="273067at2759"/>
<dbReference type="PROSITE" id="PS00678">
    <property type="entry name" value="WD_REPEATS_1"/>
    <property type="match status" value="1"/>
</dbReference>
<keyword evidence="2 4" id="KW-0853">WD repeat</keyword>
<dbReference type="PANTHER" id="PTHR44411:SF1">
    <property type="entry name" value="THO COMPLEX SUBUNIT 6 HOMOLOG"/>
    <property type="match status" value="1"/>
</dbReference>
<dbReference type="EMBL" id="JACXVP010000007">
    <property type="protein sequence ID" value="KAG5595928.1"/>
    <property type="molecule type" value="Genomic_DNA"/>
</dbReference>